<evidence type="ECO:0000313" key="1">
    <source>
        <dbReference type="EMBL" id="MCB8561544.1"/>
    </source>
</evidence>
<accession>A0AAW4VGD9</accession>
<dbReference type="RefSeq" id="WP_022000986.1">
    <property type="nucleotide sequence ID" value="NZ_DBGCSN010000407.1"/>
</dbReference>
<dbReference type="EMBL" id="JAJDKQ010000008">
    <property type="protein sequence ID" value="MCB8561544.1"/>
    <property type="molecule type" value="Genomic_DNA"/>
</dbReference>
<dbReference type="AlphaFoldDB" id="A0AAW4VGD9"/>
<evidence type="ECO:0000313" key="2">
    <source>
        <dbReference type="Proteomes" id="UP001197827"/>
    </source>
</evidence>
<comment type="caution">
    <text evidence="1">The sequence shown here is derived from an EMBL/GenBank/DDBJ whole genome shotgun (WGS) entry which is preliminary data.</text>
</comment>
<protein>
    <submittedName>
        <fullName evidence="1">Bacteriophage abortive infection AbiH family protein</fullName>
    </submittedName>
</protein>
<reference evidence="1" key="1">
    <citation type="submission" date="2021-10" db="EMBL/GenBank/DDBJ databases">
        <title>Collection of gut derived symbiotic bacterial strains cultured from healthy donors.</title>
        <authorList>
            <person name="Lin H."/>
            <person name="Littmann E."/>
            <person name="Kohout C."/>
            <person name="Pamer E.G."/>
        </authorList>
    </citation>
    <scope>NUCLEOTIDE SEQUENCE</scope>
    <source>
        <strain evidence="1">DFI.5.2</strain>
    </source>
</reference>
<dbReference type="InterPro" id="IPR025935">
    <property type="entry name" value="AbiH"/>
</dbReference>
<dbReference type="Pfam" id="PF14253">
    <property type="entry name" value="AbiH"/>
    <property type="match status" value="1"/>
</dbReference>
<gene>
    <name evidence="1" type="ORF">LJD74_05875</name>
</gene>
<sequence length="394" mass="46811">MCIDIVGKKILLIGNGFDLAHGLPTSYKDFLDFCKMVRELYTYPIIDNEYNQKKLIDWNTDKTIKSKLLECYENRKNCFEDKITTQCKELDELYDCIKENVWINYFLEREKSIGENWIDFESEISNVVQAIETLKGYIERDEDVLKIKDTKQQTIIYFLKIAKKSLQDVFNLKRIDGFIEDISIELDKLIRSLEIYICEFVNEIDIIKENDDIKTITPDYVLSFNYSNTYERIYGQSKEVTYDYIHGKADIENNVDTCNLVLGIDEYLEDDKNDKLEFIAFKKFYQRIYKSTDSTYMKWVEQIKKYPEVNHNLFIFGHSLDKTDRDILKLLICNDNVTTKIYYYRKNKNDKKELGKLIKNLVRIMGQDELISRTMGEHKTIEFIPQTVFVAKNN</sequence>
<organism evidence="1 2">
    <name type="scientific">Faecalibacillus intestinalis</name>
    <dbReference type="NCBI Taxonomy" id="1982626"/>
    <lineage>
        <taxon>Bacteria</taxon>
        <taxon>Bacillati</taxon>
        <taxon>Bacillota</taxon>
        <taxon>Erysipelotrichia</taxon>
        <taxon>Erysipelotrichales</taxon>
        <taxon>Coprobacillaceae</taxon>
        <taxon>Faecalibacillus</taxon>
    </lineage>
</organism>
<proteinExistence type="predicted"/>
<dbReference type="Proteomes" id="UP001197827">
    <property type="component" value="Unassembled WGS sequence"/>
</dbReference>
<name>A0AAW4VGD9_9FIRM</name>